<name>C1MTK2_MICPC</name>
<gene>
    <name evidence="1" type="ORF">MICPUCDRAFT_58102</name>
</gene>
<dbReference type="InterPro" id="IPR053720">
    <property type="entry name" value="Psm_Assembly_Chaperone"/>
</dbReference>
<dbReference type="PANTHER" id="PTHR31051:SF1">
    <property type="entry name" value="PROTEASOME ASSEMBLY CHAPERONE 3"/>
    <property type="match status" value="1"/>
</dbReference>
<dbReference type="AlphaFoldDB" id="C1MTK2"/>
<evidence type="ECO:0000313" key="1">
    <source>
        <dbReference type="EMBL" id="EEH56960.1"/>
    </source>
</evidence>
<evidence type="ECO:0000313" key="2">
    <source>
        <dbReference type="Proteomes" id="UP000001876"/>
    </source>
</evidence>
<dbReference type="Gene3D" id="3.30.230.90">
    <property type="match status" value="1"/>
</dbReference>
<dbReference type="RefSeq" id="XP_003058505.1">
    <property type="nucleotide sequence ID" value="XM_003058459.1"/>
</dbReference>
<dbReference type="PANTHER" id="PTHR31051">
    <property type="entry name" value="PROTEASOME ASSEMBLY CHAPERONE 3"/>
    <property type="match status" value="1"/>
</dbReference>
<dbReference type="OrthoDB" id="5839at2759"/>
<accession>C1MTK2</accession>
<dbReference type="KEGG" id="mpp:MICPUCDRAFT_58102"/>
<dbReference type="Proteomes" id="UP000001876">
    <property type="component" value="Unassembled WGS sequence"/>
</dbReference>
<sequence length="160" mass="16548">MTTTSTPPARPPQRAVRTSQRAWIIEGVHTECLVTDYDDRALVVVTQVAKLGLVFHAAGGSVERGGGDGGNLPGHYAPKLRALSGGGRKDDELVQAVASRVVQVVRGAGVDKPVIVSMGLEKAFREMDALRGMARVCGDFAAEALSGVVPPSSAAVSAAT</sequence>
<dbReference type="EMBL" id="GG663739">
    <property type="protein sequence ID" value="EEH56960.1"/>
    <property type="molecule type" value="Genomic_DNA"/>
</dbReference>
<reference evidence="1 2" key="1">
    <citation type="journal article" date="2009" name="Science">
        <title>Green evolution and dynamic adaptations revealed by genomes of the marine picoeukaryotes Micromonas.</title>
        <authorList>
            <person name="Worden A.Z."/>
            <person name="Lee J.H."/>
            <person name="Mock T."/>
            <person name="Rouze P."/>
            <person name="Simmons M.P."/>
            <person name="Aerts A.L."/>
            <person name="Allen A.E."/>
            <person name="Cuvelier M.L."/>
            <person name="Derelle E."/>
            <person name="Everett M.V."/>
            <person name="Foulon E."/>
            <person name="Grimwood J."/>
            <person name="Gundlach H."/>
            <person name="Henrissat B."/>
            <person name="Napoli C."/>
            <person name="McDonald S.M."/>
            <person name="Parker M.S."/>
            <person name="Rombauts S."/>
            <person name="Salamov A."/>
            <person name="Von Dassow P."/>
            <person name="Badger J.H."/>
            <person name="Coutinho P.M."/>
            <person name="Demir E."/>
            <person name="Dubchak I."/>
            <person name="Gentemann C."/>
            <person name="Eikrem W."/>
            <person name="Gready J.E."/>
            <person name="John U."/>
            <person name="Lanier W."/>
            <person name="Lindquist E.A."/>
            <person name="Lucas S."/>
            <person name="Mayer K.F."/>
            <person name="Moreau H."/>
            <person name="Not F."/>
            <person name="Otillar R."/>
            <person name="Panaud O."/>
            <person name="Pangilinan J."/>
            <person name="Paulsen I."/>
            <person name="Piegu B."/>
            <person name="Poliakov A."/>
            <person name="Robbens S."/>
            <person name="Schmutz J."/>
            <person name="Toulza E."/>
            <person name="Wyss T."/>
            <person name="Zelensky A."/>
            <person name="Zhou K."/>
            <person name="Armbrust E.V."/>
            <person name="Bhattacharya D."/>
            <person name="Goodenough U.W."/>
            <person name="Van de Peer Y."/>
            <person name="Grigoriev I.V."/>
        </authorList>
    </citation>
    <scope>NUCLEOTIDE SEQUENCE [LARGE SCALE GENOMIC DNA]</scope>
    <source>
        <strain evidence="1 2">CCMP1545</strain>
    </source>
</reference>
<dbReference type="GO" id="GO:0043248">
    <property type="term" value="P:proteasome assembly"/>
    <property type="evidence" value="ECO:0007669"/>
    <property type="project" value="InterPro"/>
</dbReference>
<proteinExistence type="predicted"/>
<dbReference type="InterPro" id="IPR018788">
    <property type="entry name" value="Proteasome_assmbl_chp_3"/>
</dbReference>
<organism evidence="2">
    <name type="scientific">Micromonas pusilla (strain CCMP1545)</name>
    <name type="common">Picoplanktonic green alga</name>
    <dbReference type="NCBI Taxonomy" id="564608"/>
    <lineage>
        <taxon>Eukaryota</taxon>
        <taxon>Viridiplantae</taxon>
        <taxon>Chlorophyta</taxon>
        <taxon>Mamiellophyceae</taxon>
        <taxon>Mamiellales</taxon>
        <taxon>Mamiellaceae</taxon>
        <taxon>Micromonas</taxon>
    </lineage>
</organism>
<dbReference type="GeneID" id="9684316"/>
<protein>
    <submittedName>
        <fullName evidence="1">Predicted protein</fullName>
    </submittedName>
</protein>
<dbReference type="Pfam" id="PF10178">
    <property type="entry name" value="PAC3"/>
    <property type="match status" value="1"/>
</dbReference>
<keyword evidence="2" id="KW-1185">Reference proteome</keyword>
<dbReference type="STRING" id="564608.C1MTK2"/>